<proteinExistence type="predicted"/>
<evidence type="ECO:0008006" key="3">
    <source>
        <dbReference type="Google" id="ProtNLM"/>
    </source>
</evidence>
<protein>
    <recommendedName>
        <fullName evidence="3">Glycosyltransferase subfamily 4-like N-terminal domain-containing protein</fullName>
    </recommendedName>
</protein>
<dbReference type="AlphaFoldDB" id="A0A9X3SDH6"/>
<dbReference type="RefSeq" id="WP_270030286.1">
    <property type="nucleotide sequence ID" value="NZ_JAPDDP010000145.1"/>
</dbReference>
<evidence type="ECO:0000313" key="2">
    <source>
        <dbReference type="Proteomes" id="UP001147653"/>
    </source>
</evidence>
<dbReference type="SUPFAM" id="SSF53756">
    <property type="entry name" value="UDP-Glycosyltransferase/glycogen phosphorylase"/>
    <property type="match status" value="1"/>
</dbReference>
<dbReference type="EMBL" id="JAPDDP010000145">
    <property type="protein sequence ID" value="MDA0185766.1"/>
    <property type="molecule type" value="Genomic_DNA"/>
</dbReference>
<organism evidence="1 2">
    <name type="scientific">Solirubrobacter phytolaccae</name>
    <dbReference type="NCBI Taxonomy" id="1404360"/>
    <lineage>
        <taxon>Bacteria</taxon>
        <taxon>Bacillati</taxon>
        <taxon>Actinomycetota</taxon>
        <taxon>Thermoleophilia</taxon>
        <taxon>Solirubrobacterales</taxon>
        <taxon>Solirubrobacteraceae</taxon>
        <taxon>Solirubrobacter</taxon>
    </lineage>
</organism>
<sequence length="368" mass="40525">MSVVEAIPAGRPGAHEQIRVASVPAGHVYVRHLSDPDGDDRVVRLPDIPPADGRIVPGGWWPPAMLDAAWICANHHTFDVFHVHFGFDAKTPQELTDVVHALAAVDVPLIVTVHDLRNPHHPEPELHDAQLGVLVEHAAAVLTLTPGAADEIARRWDRHATVLAHPHVVDWETMARPRPVHEGFVVGLHAKSLRANMDVLGVARVAAHAVGALPGARLQLNVHREVFEPGNHFYDPETGTALRALAAEHAAVELHEHDFFSDDELWNYLASLDVSVLPYRFGTHSGWLEACVDLGTAVIAPTCGFYADQQPIHSYAHDEHGLDETSLTSAIRAAHRHRPALRTAITERREQRRALSAAHEAVYRRVLR</sequence>
<comment type="caution">
    <text evidence="1">The sequence shown here is derived from an EMBL/GenBank/DDBJ whole genome shotgun (WGS) entry which is preliminary data.</text>
</comment>
<gene>
    <name evidence="1" type="ORF">OJ997_36010</name>
</gene>
<dbReference type="Gene3D" id="3.40.50.2000">
    <property type="entry name" value="Glycogen Phosphorylase B"/>
    <property type="match status" value="1"/>
</dbReference>
<evidence type="ECO:0000313" key="1">
    <source>
        <dbReference type="EMBL" id="MDA0185766.1"/>
    </source>
</evidence>
<name>A0A9X3SDH6_9ACTN</name>
<dbReference type="Proteomes" id="UP001147653">
    <property type="component" value="Unassembled WGS sequence"/>
</dbReference>
<accession>A0A9X3SDH6</accession>
<keyword evidence="2" id="KW-1185">Reference proteome</keyword>
<reference evidence="1" key="1">
    <citation type="submission" date="2022-10" db="EMBL/GenBank/DDBJ databases">
        <title>The WGS of Solirubrobacter phytolaccae KCTC 29190.</title>
        <authorList>
            <person name="Jiang Z."/>
        </authorList>
    </citation>
    <scope>NUCLEOTIDE SEQUENCE</scope>
    <source>
        <strain evidence="1">KCTC 29190</strain>
    </source>
</reference>